<evidence type="ECO:0000256" key="2">
    <source>
        <dbReference type="ARBA" id="ARBA00005916"/>
    </source>
</evidence>
<evidence type="ECO:0000256" key="4">
    <source>
        <dbReference type="ARBA" id="ARBA00022857"/>
    </source>
</evidence>
<evidence type="ECO:0000313" key="19">
    <source>
        <dbReference type="Proteomes" id="UP000077245"/>
    </source>
</evidence>
<comment type="function">
    <text evidence="8">Catalyzes the NADPH-dependent reduction of glutamyl-tRNA(Glu) to glutamate 1-semialdehyde (GSA).</text>
</comment>
<dbReference type="AlphaFoldDB" id="A0A166BVG8"/>
<evidence type="ECO:0000259" key="16">
    <source>
        <dbReference type="Pfam" id="PF01488"/>
    </source>
</evidence>
<dbReference type="HAMAP" id="MF_00087">
    <property type="entry name" value="Glu_tRNA_reductase"/>
    <property type="match status" value="1"/>
</dbReference>
<proteinExistence type="inferred from homology"/>
<keyword evidence="19" id="KW-1185">Reference proteome</keyword>
<feature type="region of interest" description="Disordered" evidence="14">
    <location>
        <begin position="362"/>
        <end position="386"/>
    </location>
</feature>
<dbReference type="InterPro" id="IPR036453">
    <property type="entry name" value="GluRdtase_dimer_dom_sf"/>
</dbReference>
<feature type="binding site" evidence="8 10">
    <location>
        <position position="93"/>
    </location>
    <ligand>
        <name>substrate</name>
    </ligand>
</feature>
<evidence type="ECO:0000256" key="1">
    <source>
        <dbReference type="ARBA" id="ARBA00005059"/>
    </source>
</evidence>
<dbReference type="PIRSF" id="PIRSF000445">
    <property type="entry name" value="4pyrrol_synth_GluRdtase"/>
    <property type="match status" value="1"/>
</dbReference>
<evidence type="ECO:0000259" key="15">
    <source>
        <dbReference type="Pfam" id="PF00745"/>
    </source>
</evidence>
<organism evidence="18 19">
    <name type="scientific">Methanobrevibacter curvatus</name>
    <dbReference type="NCBI Taxonomy" id="49547"/>
    <lineage>
        <taxon>Archaea</taxon>
        <taxon>Methanobacteriati</taxon>
        <taxon>Methanobacteriota</taxon>
        <taxon>Methanomada group</taxon>
        <taxon>Methanobacteria</taxon>
        <taxon>Methanobacteriales</taxon>
        <taxon>Methanobacteriaceae</taxon>
        <taxon>Methanobrevibacter</taxon>
    </lineage>
</organism>
<evidence type="ECO:0000256" key="10">
    <source>
        <dbReference type="PIRSR" id="PIRSR000445-2"/>
    </source>
</evidence>
<dbReference type="PANTHER" id="PTHR43013:SF1">
    <property type="entry name" value="GLUTAMYL-TRNA REDUCTASE"/>
    <property type="match status" value="1"/>
</dbReference>
<evidence type="ECO:0000256" key="14">
    <source>
        <dbReference type="SAM" id="MobiDB-lite"/>
    </source>
</evidence>
<comment type="subunit">
    <text evidence="8">Homodimer.</text>
</comment>
<sequence length="432" mass="49490">MIINIRVDHKIADIETMENTAQDLKKLFNQFRGEFNIQEYVEINTCNRKEYYIHTNVCSFDHPILNSENKKLLIHYGDSAMLHLLKTTSGLESMIIGEDQILGQIKDAKNKSYEEGHCGKVLDVLFRKAIHVGQVVRNKTKINRGSVSIGSAAVDLAEEHLDNLKDKHVLVIGAGKMGTLVAKALSAKNLKAIIVANRTYYKAVRLAKELNGEAILLDDLKKELKNADLIISATGSPHTILSKERLIEVTNKECLEKREIPLLIVDLANPRDIDENVNELNVRLFNLDDLRGIANKNKKQRENEVKQANKIIDKEFKLLKNSFKIMEVEDLLSDIRIKMERVRQKEVEKAIYKLKHKDITKQHLSKKENKNRIKLGDNSEKENNTEKEKIIENLSKSIVNKIFHDITKNIKKSAEKGDKEIIKVVKYLFETK</sequence>
<dbReference type="EC" id="1.2.1.70" evidence="3 8"/>
<evidence type="ECO:0000256" key="5">
    <source>
        <dbReference type="ARBA" id="ARBA00023002"/>
    </source>
</evidence>
<dbReference type="GO" id="GO:0050661">
    <property type="term" value="F:NADP binding"/>
    <property type="evidence" value="ECO:0007669"/>
    <property type="project" value="InterPro"/>
</dbReference>
<dbReference type="FunFam" id="3.40.50.720:FF:000031">
    <property type="entry name" value="Glutamyl-tRNA reductase"/>
    <property type="match status" value="1"/>
</dbReference>
<feature type="binding site" evidence="8 10">
    <location>
        <begin position="98"/>
        <end position="100"/>
    </location>
    <ligand>
        <name>substrate</name>
    </ligand>
</feature>
<comment type="catalytic activity">
    <reaction evidence="7 8 13">
        <text>(S)-4-amino-5-oxopentanoate + tRNA(Glu) + NADP(+) = L-glutamyl-tRNA(Glu) + NADPH + H(+)</text>
        <dbReference type="Rhea" id="RHEA:12344"/>
        <dbReference type="Rhea" id="RHEA-COMP:9663"/>
        <dbReference type="Rhea" id="RHEA-COMP:9680"/>
        <dbReference type="ChEBI" id="CHEBI:15378"/>
        <dbReference type="ChEBI" id="CHEBI:57501"/>
        <dbReference type="ChEBI" id="CHEBI:57783"/>
        <dbReference type="ChEBI" id="CHEBI:58349"/>
        <dbReference type="ChEBI" id="CHEBI:78442"/>
        <dbReference type="ChEBI" id="CHEBI:78520"/>
        <dbReference type="EC" id="1.2.1.70"/>
    </reaction>
</comment>
<dbReference type="GO" id="GO:0019353">
    <property type="term" value="P:protoporphyrinogen IX biosynthetic process from glutamate"/>
    <property type="evidence" value="ECO:0007669"/>
    <property type="project" value="TreeGrafter"/>
</dbReference>
<feature type="domain" description="Glutamyl-tRNA reductase N-terminal" evidence="17">
    <location>
        <begin position="5"/>
        <end position="140"/>
    </location>
</feature>
<dbReference type="UniPathway" id="UPA00251">
    <property type="reaction ID" value="UER00316"/>
</dbReference>
<dbReference type="Pfam" id="PF00745">
    <property type="entry name" value="GlutR_dimer"/>
    <property type="match status" value="2"/>
</dbReference>
<dbReference type="CDD" id="cd05213">
    <property type="entry name" value="NAD_bind_Glutamyl_tRNA_reduct"/>
    <property type="match status" value="1"/>
</dbReference>
<accession>A0A166BVG8</accession>
<feature type="binding site" evidence="8 11">
    <location>
        <begin position="173"/>
        <end position="178"/>
    </location>
    <ligand>
        <name>NADP(+)</name>
        <dbReference type="ChEBI" id="CHEBI:58349"/>
    </ligand>
</feature>
<dbReference type="InterPro" id="IPR036343">
    <property type="entry name" value="GluRdtase_N_sf"/>
</dbReference>
<dbReference type="OrthoDB" id="4562at2157"/>
<evidence type="ECO:0000259" key="17">
    <source>
        <dbReference type="Pfam" id="PF05201"/>
    </source>
</evidence>
<protein>
    <recommendedName>
        <fullName evidence="3 8">Glutamyl-tRNA reductase</fullName>
        <shortName evidence="8">GluTR</shortName>
        <ecNumber evidence="3 8">1.2.1.70</ecNumber>
    </recommendedName>
</protein>
<dbReference type="InterPro" id="IPR015896">
    <property type="entry name" value="4pyrrol_synth_GluRdtase_dimer"/>
</dbReference>
<gene>
    <name evidence="8 18" type="primary">hemA</name>
    <name evidence="18" type="ORF">MBCUR_06810</name>
</gene>
<dbReference type="Proteomes" id="UP000077245">
    <property type="component" value="Unassembled WGS sequence"/>
</dbReference>
<evidence type="ECO:0000256" key="8">
    <source>
        <dbReference type="HAMAP-Rule" id="MF_00087"/>
    </source>
</evidence>
<comment type="pathway">
    <text evidence="1 8 13">Porphyrin-containing compound metabolism; protoporphyrin-IX biosynthesis; 5-aminolevulinate from L-glutamyl-tRNA(Glu): step 1/2.</text>
</comment>
<dbReference type="STRING" id="49547.MBCUR_06810"/>
<dbReference type="Pfam" id="PF01488">
    <property type="entry name" value="Shikimate_DH"/>
    <property type="match status" value="1"/>
</dbReference>
<dbReference type="InterPro" id="IPR036291">
    <property type="entry name" value="NAD(P)-bd_dom_sf"/>
</dbReference>
<dbReference type="PATRIC" id="fig|49547.3.peg.725"/>
<dbReference type="GO" id="GO:0008883">
    <property type="term" value="F:glutamyl-tRNA reductase activity"/>
    <property type="evidence" value="ECO:0007669"/>
    <property type="project" value="UniProtKB-UniRule"/>
</dbReference>
<keyword evidence="4 8" id="KW-0521">NADP</keyword>
<evidence type="ECO:0000256" key="12">
    <source>
        <dbReference type="PIRSR" id="PIRSR000445-4"/>
    </source>
</evidence>
<dbReference type="SUPFAM" id="SSF69075">
    <property type="entry name" value="Glutamyl tRNA-reductase dimerization domain"/>
    <property type="match status" value="2"/>
</dbReference>
<keyword evidence="6 8" id="KW-0627">Porphyrin biosynthesis</keyword>
<dbReference type="RefSeq" id="WP_067090217.1">
    <property type="nucleotide sequence ID" value="NZ_LWMV01000136.1"/>
</dbReference>
<evidence type="ECO:0000256" key="9">
    <source>
        <dbReference type="PIRSR" id="PIRSR000445-1"/>
    </source>
</evidence>
<feature type="binding site" evidence="8 10">
    <location>
        <begin position="45"/>
        <end position="48"/>
    </location>
    <ligand>
        <name>substrate</name>
    </ligand>
</feature>
<evidence type="ECO:0000256" key="11">
    <source>
        <dbReference type="PIRSR" id="PIRSR000445-3"/>
    </source>
</evidence>
<comment type="domain">
    <text evidence="8">Possesses an unusual extended V-shaped dimeric structure with each monomer consisting of three distinct domains arranged along a curved 'spinal' alpha-helix. The N-terminal catalytic domain specifically recognizes the glutamate moiety of the substrate. The second domain is the NADPH-binding domain, and the third C-terminal domain is responsible for dimerization.</text>
</comment>
<name>A0A166BVG8_9EURY</name>
<feature type="domain" description="Tetrapyrrole biosynthesis glutamyl-tRNA reductase dimerisation" evidence="15">
    <location>
        <begin position="307"/>
        <end position="359"/>
    </location>
</feature>
<comment type="similarity">
    <text evidence="2 8 13">Belongs to the glutamyl-tRNA reductase family.</text>
</comment>
<comment type="caution">
    <text evidence="18">The sequence shown here is derived from an EMBL/GenBank/DDBJ whole genome shotgun (WGS) entry which is preliminary data.</text>
</comment>
<keyword evidence="5 8" id="KW-0560">Oxidoreductase</keyword>
<feature type="domain" description="Quinate/shikimate 5-dehydrogenase/glutamyl-tRNA reductase" evidence="16">
    <location>
        <begin position="155"/>
        <end position="293"/>
    </location>
</feature>
<feature type="domain" description="Tetrapyrrole biosynthesis glutamyl-tRNA reductase dimerisation" evidence="15">
    <location>
        <begin position="384"/>
        <end position="430"/>
    </location>
</feature>
<dbReference type="Gene3D" id="3.40.50.720">
    <property type="entry name" value="NAD(P)-binding Rossmann-like Domain"/>
    <property type="match status" value="1"/>
</dbReference>
<evidence type="ECO:0000256" key="6">
    <source>
        <dbReference type="ARBA" id="ARBA00023244"/>
    </source>
</evidence>
<evidence type="ECO:0000313" key="18">
    <source>
        <dbReference type="EMBL" id="KZX13855.1"/>
    </source>
</evidence>
<evidence type="ECO:0000256" key="7">
    <source>
        <dbReference type="ARBA" id="ARBA00047464"/>
    </source>
</evidence>
<dbReference type="EMBL" id="LWMV01000136">
    <property type="protein sequence ID" value="KZX13855.1"/>
    <property type="molecule type" value="Genomic_DNA"/>
</dbReference>
<evidence type="ECO:0000256" key="3">
    <source>
        <dbReference type="ARBA" id="ARBA00012970"/>
    </source>
</evidence>
<dbReference type="Pfam" id="PF05201">
    <property type="entry name" value="GlutR_N"/>
    <property type="match status" value="1"/>
</dbReference>
<comment type="miscellaneous">
    <text evidence="8">During catalysis, the active site Cys acts as a nucleophile attacking the alpha-carbonyl group of tRNA-bound glutamate with the formation of a thioester intermediate between enzyme and glutamate, and the concomitant release of tRNA(Glu). The thioester intermediate is finally reduced by direct hydride transfer from NADPH, to form the product GSA.</text>
</comment>
<evidence type="ECO:0000256" key="13">
    <source>
        <dbReference type="RuleBase" id="RU000584"/>
    </source>
</evidence>
<dbReference type="PANTHER" id="PTHR43013">
    <property type="entry name" value="GLUTAMYL-TRNA REDUCTASE"/>
    <property type="match status" value="1"/>
</dbReference>
<dbReference type="SUPFAM" id="SSF69742">
    <property type="entry name" value="Glutamyl tRNA-reductase catalytic, N-terminal domain"/>
    <property type="match status" value="1"/>
</dbReference>
<dbReference type="InterPro" id="IPR015895">
    <property type="entry name" value="4pyrrol_synth_GluRdtase_N"/>
</dbReference>
<reference evidence="18 19" key="1">
    <citation type="submission" date="2016-04" db="EMBL/GenBank/DDBJ databases">
        <title>Genome sequence of Methanobrevibacter curvatus DSM 11111.</title>
        <authorList>
            <person name="Poehlein A."/>
            <person name="Seedorf H."/>
            <person name="Daniel R."/>
        </authorList>
    </citation>
    <scope>NUCLEOTIDE SEQUENCE [LARGE SCALE GENOMIC DNA]</scope>
    <source>
        <strain evidence="18 19">DSM 11111</strain>
    </source>
</reference>
<feature type="site" description="Important for activity" evidence="8 12">
    <location>
        <position position="83"/>
    </location>
</feature>
<dbReference type="SUPFAM" id="SSF51735">
    <property type="entry name" value="NAD(P)-binding Rossmann-fold domains"/>
    <property type="match status" value="1"/>
</dbReference>
<dbReference type="InterPro" id="IPR000343">
    <property type="entry name" value="4pyrrol_synth_GluRdtase"/>
</dbReference>
<feature type="active site" description="Nucleophile" evidence="8 9">
    <location>
        <position position="46"/>
    </location>
</feature>
<dbReference type="NCBIfam" id="TIGR01035">
    <property type="entry name" value="hemA"/>
    <property type="match status" value="1"/>
</dbReference>
<dbReference type="InterPro" id="IPR006151">
    <property type="entry name" value="Shikm_DH/Glu-tRNA_Rdtase"/>
</dbReference>
<feature type="binding site" evidence="8 10">
    <location>
        <position position="104"/>
    </location>
    <ligand>
        <name>substrate</name>
    </ligand>
</feature>
<dbReference type="Gene3D" id="3.30.460.30">
    <property type="entry name" value="Glutamyl-tRNA reductase, N-terminal domain"/>
    <property type="match status" value="1"/>
</dbReference>